<dbReference type="AlphaFoldDB" id="A0AAE1PXB6"/>
<evidence type="ECO:0000256" key="8">
    <source>
        <dbReference type="ARBA" id="ARBA00044533"/>
    </source>
</evidence>
<dbReference type="PANTHER" id="PTHR47959">
    <property type="entry name" value="ATP-DEPENDENT RNA HELICASE RHLE-RELATED"/>
    <property type="match status" value="1"/>
</dbReference>
<dbReference type="Proteomes" id="UP001292094">
    <property type="component" value="Unassembled WGS sequence"/>
</dbReference>
<feature type="compositionally biased region" description="Basic and acidic residues" evidence="11">
    <location>
        <begin position="32"/>
        <end position="42"/>
    </location>
</feature>
<dbReference type="GO" id="GO:0005524">
    <property type="term" value="F:ATP binding"/>
    <property type="evidence" value="ECO:0007669"/>
    <property type="project" value="UniProtKB-KW"/>
</dbReference>
<evidence type="ECO:0000259" key="12">
    <source>
        <dbReference type="PROSITE" id="PS51192"/>
    </source>
</evidence>
<dbReference type="Gene3D" id="3.40.50.300">
    <property type="entry name" value="P-loop containing nucleotide triphosphate hydrolases"/>
    <property type="match status" value="2"/>
</dbReference>
<evidence type="ECO:0000256" key="10">
    <source>
        <dbReference type="PROSITE-ProRule" id="PRU00552"/>
    </source>
</evidence>
<dbReference type="PROSITE" id="PS51195">
    <property type="entry name" value="Q_MOTIF"/>
    <property type="match status" value="1"/>
</dbReference>
<evidence type="ECO:0000256" key="4">
    <source>
        <dbReference type="ARBA" id="ARBA00022806"/>
    </source>
</evidence>
<dbReference type="Pfam" id="PF00271">
    <property type="entry name" value="Helicase_C"/>
    <property type="match status" value="1"/>
</dbReference>
<dbReference type="PROSITE" id="PS51194">
    <property type="entry name" value="HELICASE_CTER"/>
    <property type="match status" value="1"/>
</dbReference>
<keyword evidence="5" id="KW-0067">ATP-binding</keyword>
<comment type="caution">
    <text evidence="15">The sequence shown here is derived from an EMBL/GenBank/DDBJ whole genome shotgun (WGS) entry which is preliminary data.</text>
</comment>
<dbReference type="GO" id="GO:0003724">
    <property type="term" value="F:RNA helicase activity"/>
    <property type="evidence" value="ECO:0007669"/>
    <property type="project" value="UniProtKB-EC"/>
</dbReference>
<keyword evidence="3" id="KW-0378">Hydrolase</keyword>
<dbReference type="InterPro" id="IPR014001">
    <property type="entry name" value="Helicase_ATP-bd"/>
</dbReference>
<protein>
    <recommendedName>
        <fullName evidence="8">Probable ATP-dependent RNA helicase DDX52</fullName>
        <ecNumber evidence="1">3.6.4.13</ecNumber>
    </recommendedName>
</protein>
<feature type="compositionally biased region" description="Basic residues" evidence="11">
    <location>
        <begin position="592"/>
        <end position="602"/>
    </location>
</feature>
<dbReference type="PROSITE" id="PS51192">
    <property type="entry name" value="HELICASE_ATP_BIND_1"/>
    <property type="match status" value="1"/>
</dbReference>
<evidence type="ECO:0000259" key="14">
    <source>
        <dbReference type="PROSITE" id="PS51195"/>
    </source>
</evidence>
<evidence type="ECO:0000256" key="7">
    <source>
        <dbReference type="ARBA" id="ARBA00024355"/>
    </source>
</evidence>
<feature type="short sequence motif" description="Q motif" evidence="10">
    <location>
        <begin position="141"/>
        <end position="169"/>
    </location>
</feature>
<feature type="region of interest" description="Disordered" evidence="11">
    <location>
        <begin position="21"/>
        <end position="115"/>
    </location>
</feature>
<reference evidence="15" key="1">
    <citation type="submission" date="2023-11" db="EMBL/GenBank/DDBJ databases">
        <title>Genome assemblies of two species of porcelain crab, Petrolisthes cinctipes and Petrolisthes manimaculis (Anomura: Porcellanidae).</title>
        <authorList>
            <person name="Angst P."/>
        </authorList>
    </citation>
    <scope>NUCLEOTIDE SEQUENCE</scope>
    <source>
        <strain evidence="15">PB745_02</strain>
        <tissue evidence="15">Gill</tissue>
    </source>
</reference>
<comment type="catalytic activity">
    <reaction evidence="9">
        <text>ATP + H2O = ADP + phosphate + H(+)</text>
        <dbReference type="Rhea" id="RHEA:13065"/>
        <dbReference type="ChEBI" id="CHEBI:15377"/>
        <dbReference type="ChEBI" id="CHEBI:15378"/>
        <dbReference type="ChEBI" id="CHEBI:30616"/>
        <dbReference type="ChEBI" id="CHEBI:43474"/>
        <dbReference type="ChEBI" id="CHEBI:456216"/>
        <dbReference type="EC" id="3.6.4.13"/>
    </reaction>
</comment>
<feature type="compositionally biased region" description="Basic residues" evidence="11">
    <location>
        <begin position="558"/>
        <end position="573"/>
    </location>
</feature>
<feature type="domain" description="Helicase C-terminal" evidence="13">
    <location>
        <begin position="366"/>
        <end position="527"/>
    </location>
</feature>
<keyword evidence="2" id="KW-0547">Nucleotide-binding</keyword>
<dbReference type="InterPro" id="IPR011545">
    <property type="entry name" value="DEAD/DEAH_box_helicase_dom"/>
</dbReference>
<evidence type="ECO:0000313" key="16">
    <source>
        <dbReference type="Proteomes" id="UP001292094"/>
    </source>
</evidence>
<accession>A0AAE1PXB6</accession>
<proteinExistence type="inferred from homology"/>
<evidence type="ECO:0000256" key="1">
    <source>
        <dbReference type="ARBA" id="ARBA00012552"/>
    </source>
</evidence>
<gene>
    <name evidence="15" type="ORF">Pmani_013409</name>
</gene>
<dbReference type="InterPro" id="IPR001650">
    <property type="entry name" value="Helicase_C-like"/>
</dbReference>
<dbReference type="SMART" id="SM00490">
    <property type="entry name" value="HELICc"/>
    <property type="match status" value="1"/>
</dbReference>
<evidence type="ECO:0000259" key="13">
    <source>
        <dbReference type="PROSITE" id="PS51194"/>
    </source>
</evidence>
<comment type="similarity">
    <text evidence="7">Belongs to the DEAD box helicase family. DDX52/ROK1 subfamily.</text>
</comment>
<evidence type="ECO:0000256" key="11">
    <source>
        <dbReference type="SAM" id="MobiDB-lite"/>
    </source>
</evidence>
<dbReference type="SUPFAM" id="SSF52540">
    <property type="entry name" value="P-loop containing nucleoside triphosphate hydrolases"/>
    <property type="match status" value="1"/>
</dbReference>
<keyword evidence="16" id="KW-1185">Reference proteome</keyword>
<keyword evidence="6" id="KW-0694">RNA-binding</keyword>
<sequence length="602" mass="67466">MNTYDIFRNLTRGIKFNHKKFKNDFTKSGGGHKNDDKPKSETNHTPGPNTTIQDSTATQEAPPSIKSENEDGDGGGGGVTVLAGVELGGGAADGRKKKKKSKKDSHQLQLEQQQEQVNHMRNKLGISVWGSDIPPPVDNFDKVVECGVSLVMVNNLRNQGYQEPTPVQAQAWPLLLQGRDLLAAAPTGSGKTAGFVVPMLHQLRGPQRRGFRALILTPTRELARQIHRECGRLAEGLGIRATVITNVNKARAKYGPQSAKKIDVLVTTPNRLVYLLRESDDGPPLSLNNVEMLVVDESDRLFEEGGGKGGGFRDQLAEIYRACTHPAVIRAFFSATHSHQVQQWCATNLNNPAMINVGVRNTACKDVHQTLTFCGDEEGKLISLREIFRKGYEPPVLVFVQTKERAKHLFRELVFDNLMVDAIHADRTQTQRDNVVRAFRERKIWVLVCTELMSRGIDFKGVNLVINYDFPPSTVSYIHRVGRTGRAGRQGQAITFWTMLDKPYLRSIAQVIQMSGQEVPQWMLDLKKPNKSEKKMLATKQPDRGHLSQAVLHEQLEKKKKRQMKARRNKGKKRMPETEKTPKVAAETTTTPRKKRKKDSQE</sequence>
<evidence type="ECO:0000313" key="15">
    <source>
        <dbReference type="EMBL" id="KAK4315355.1"/>
    </source>
</evidence>
<dbReference type="GO" id="GO:0016787">
    <property type="term" value="F:hydrolase activity"/>
    <property type="evidence" value="ECO:0007669"/>
    <property type="project" value="UniProtKB-KW"/>
</dbReference>
<dbReference type="EC" id="3.6.4.13" evidence="1"/>
<organism evidence="15 16">
    <name type="scientific">Petrolisthes manimaculis</name>
    <dbReference type="NCBI Taxonomy" id="1843537"/>
    <lineage>
        <taxon>Eukaryota</taxon>
        <taxon>Metazoa</taxon>
        <taxon>Ecdysozoa</taxon>
        <taxon>Arthropoda</taxon>
        <taxon>Crustacea</taxon>
        <taxon>Multicrustacea</taxon>
        <taxon>Malacostraca</taxon>
        <taxon>Eumalacostraca</taxon>
        <taxon>Eucarida</taxon>
        <taxon>Decapoda</taxon>
        <taxon>Pleocyemata</taxon>
        <taxon>Anomura</taxon>
        <taxon>Galatheoidea</taxon>
        <taxon>Porcellanidae</taxon>
        <taxon>Petrolisthes</taxon>
    </lineage>
</organism>
<dbReference type="PANTHER" id="PTHR47959:SF15">
    <property type="entry name" value="RNA HELICASE"/>
    <property type="match status" value="1"/>
</dbReference>
<dbReference type="GO" id="GO:0003723">
    <property type="term" value="F:RNA binding"/>
    <property type="evidence" value="ECO:0007669"/>
    <property type="project" value="UniProtKB-KW"/>
</dbReference>
<dbReference type="EMBL" id="JAWZYT010001115">
    <property type="protein sequence ID" value="KAK4315355.1"/>
    <property type="molecule type" value="Genomic_DNA"/>
</dbReference>
<name>A0AAE1PXB6_9EUCA</name>
<dbReference type="InterPro" id="IPR014014">
    <property type="entry name" value="RNA_helicase_DEAD_Q_motif"/>
</dbReference>
<evidence type="ECO:0000256" key="6">
    <source>
        <dbReference type="ARBA" id="ARBA00022884"/>
    </source>
</evidence>
<keyword evidence="4" id="KW-0347">Helicase</keyword>
<feature type="domain" description="DEAD-box RNA helicase Q" evidence="14">
    <location>
        <begin position="141"/>
        <end position="169"/>
    </location>
</feature>
<dbReference type="Pfam" id="PF00270">
    <property type="entry name" value="DEAD"/>
    <property type="match status" value="1"/>
</dbReference>
<evidence type="ECO:0000256" key="9">
    <source>
        <dbReference type="ARBA" id="ARBA00047984"/>
    </source>
</evidence>
<evidence type="ECO:0000256" key="3">
    <source>
        <dbReference type="ARBA" id="ARBA00022801"/>
    </source>
</evidence>
<dbReference type="GO" id="GO:0030490">
    <property type="term" value="P:maturation of SSU-rRNA"/>
    <property type="evidence" value="ECO:0007669"/>
    <property type="project" value="InterPro"/>
</dbReference>
<evidence type="ECO:0000256" key="2">
    <source>
        <dbReference type="ARBA" id="ARBA00022741"/>
    </source>
</evidence>
<dbReference type="CDD" id="cd17957">
    <property type="entry name" value="DEADc_DDX52"/>
    <property type="match status" value="1"/>
</dbReference>
<feature type="region of interest" description="Disordered" evidence="11">
    <location>
        <begin position="534"/>
        <end position="602"/>
    </location>
</feature>
<dbReference type="InterPro" id="IPR044764">
    <property type="entry name" value="DDX52/Rok1_DEADc"/>
</dbReference>
<evidence type="ECO:0000256" key="5">
    <source>
        <dbReference type="ARBA" id="ARBA00022840"/>
    </source>
</evidence>
<dbReference type="InterPro" id="IPR050079">
    <property type="entry name" value="DEAD_box_RNA_helicase"/>
</dbReference>
<dbReference type="SMART" id="SM00487">
    <property type="entry name" value="DEXDc"/>
    <property type="match status" value="1"/>
</dbReference>
<feature type="compositionally biased region" description="Basic and acidic residues" evidence="11">
    <location>
        <begin position="534"/>
        <end position="546"/>
    </location>
</feature>
<feature type="domain" description="Helicase ATP-binding" evidence="12">
    <location>
        <begin position="172"/>
        <end position="355"/>
    </location>
</feature>
<dbReference type="CDD" id="cd18787">
    <property type="entry name" value="SF2_C_DEAD"/>
    <property type="match status" value="1"/>
</dbReference>
<feature type="compositionally biased region" description="Polar residues" evidence="11">
    <location>
        <begin position="43"/>
        <end position="61"/>
    </location>
</feature>
<dbReference type="GO" id="GO:0005829">
    <property type="term" value="C:cytosol"/>
    <property type="evidence" value="ECO:0007669"/>
    <property type="project" value="TreeGrafter"/>
</dbReference>
<dbReference type="InterPro" id="IPR027417">
    <property type="entry name" value="P-loop_NTPase"/>
</dbReference>